<evidence type="ECO:0000313" key="6">
    <source>
        <dbReference type="EMBL" id="KAH6646674.1"/>
    </source>
</evidence>
<dbReference type="PANTHER" id="PTHR11046">
    <property type="entry name" value="OLIGORIBONUCLEASE, MITOCHONDRIAL"/>
    <property type="match status" value="1"/>
</dbReference>
<dbReference type="Proteomes" id="UP000758603">
    <property type="component" value="Unassembled WGS sequence"/>
</dbReference>
<accession>A0A9P8RII8</accession>
<keyword evidence="2" id="KW-0540">Nuclease</keyword>
<evidence type="ECO:0000313" key="7">
    <source>
        <dbReference type="Proteomes" id="UP000758603"/>
    </source>
</evidence>
<dbReference type="GeneID" id="70132728"/>
<dbReference type="GO" id="GO:0003676">
    <property type="term" value="F:nucleic acid binding"/>
    <property type="evidence" value="ECO:0007669"/>
    <property type="project" value="InterPro"/>
</dbReference>
<dbReference type="Pfam" id="PF00929">
    <property type="entry name" value="RNase_T"/>
    <property type="match status" value="1"/>
</dbReference>
<dbReference type="RefSeq" id="XP_045953188.1">
    <property type="nucleotide sequence ID" value="XM_046103837.1"/>
</dbReference>
<protein>
    <submittedName>
        <fullName evidence="6">Ribonuclease H-like domain-containing protein</fullName>
    </submittedName>
</protein>
<dbReference type="EMBL" id="JAGPXC010000009">
    <property type="protein sequence ID" value="KAH6646674.1"/>
    <property type="molecule type" value="Genomic_DNA"/>
</dbReference>
<evidence type="ECO:0000256" key="1">
    <source>
        <dbReference type="ARBA" id="ARBA00009921"/>
    </source>
</evidence>
<dbReference type="PANTHER" id="PTHR11046:SF0">
    <property type="entry name" value="OLIGORIBONUCLEASE, MITOCHONDRIAL"/>
    <property type="match status" value="1"/>
</dbReference>
<proteinExistence type="inferred from homology"/>
<dbReference type="CDD" id="cd06135">
    <property type="entry name" value="Orn"/>
    <property type="match status" value="1"/>
</dbReference>
<dbReference type="FunFam" id="3.30.420.10:FF:000003">
    <property type="entry name" value="Oligoribonuclease"/>
    <property type="match status" value="1"/>
</dbReference>
<dbReference type="GO" id="GO:0005739">
    <property type="term" value="C:mitochondrion"/>
    <property type="evidence" value="ECO:0007669"/>
    <property type="project" value="TreeGrafter"/>
</dbReference>
<dbReference type="InterPro" id="IPR012337">
    <property type="entry name" value="RNaseH-like_sf"/>
</dbReference>
<keyword evidence="4" id="KW-0269">Exonuclease</keyword>
<evidence type="ECO:0000256" key="4">
    <source>
        <dbReference type="ARBA" id="ARBA00022839"/>
    </source>
</evidence>
<keyword evidence="3" id="KW-0378">Hydrolase</keyword>
<sequence length="186" mass="21331">MTTNDALVWIDCEMTGLDPDREEIIEIFCIITNGQLEVMDEAGWGTVIHQSKERMDQMDEWCIKTHKKSGLTAAVIASTVTPEQAADELLAYIQKYVPERRAILAGNSVHADRAFLRKEPYKKVTRHLHHRILDVSSLKEAAKRWCPPEVAQKAPMKRGLHQAKDDILESIEEARYYKEVIFQKKA</sequence>
<comment type="similarity">
    <text evidence="1">Belongs to the oligoribonuclease family.</text>
</comment>
<dbReference type="InterPro" id="IPR036397">
    <property type="entry name" value="RNaseH_sf"/>
</dbReference>
<gene>
    <name evidence="6" type="ORF">BKA67DRAFT_580193</name>
</gene>
<keyword evidence="7" id="KW-1185">Reference proteome</keyword>
<comment type="caution">
    <text evidence="6">The sequence shown here is derived from an EMBL/GenBank/DDBJ whole genome shotgun (WGS) entry which is preliminary data.</text>
</comment>
<evidence type="ECO:0000256" key="2">
    <source>
        <dbReference type="ARBA" id="ARBA00022722"/>
    </source>
</evidence>
<dbReference type="Gene3D" id="3.30.420.10">
    <property type="entry name" value="Ribonuclease H-like superfamily/Ribonuclease H"/>
    <property type="match status" value="1"/>
</dbReference>
<dbReference type="SMART" id="SM00479">
    <property type="entry name" value="EXOIII"/>
    <property type="match status" value="1"/>
</dbReference>
<dbReference type="GO" id="GO:0000175">
    <property type="term" value="F:3'-5'-RNA exonuclease activity"/>
    <property type="evidence" value="ECO:0007669"/>
    <property type="project" value="InterPro"/>
</dbReference>
<dbReference type="AlphaFoldDB" id="A0A9P8RII8"/>
<dbReference type="InterPro" id="IPR022894">
    <property type="entry name" value="Oligoribonuclease"/>
</dbReference>
<evidence type="ECO:0000256" key="3">
    <source>
        <dbReference type="ARBA" id="ARBA00022801"/>
    </source>
</evidence>
<dbReference type="SUPFAM" id="SSF53098">
    <property type="entry name" value="Ribonuclease H-like"/>
    <property type="match status" value="1"/>
</dbReference>
<dbReference type="InterPro" id="IPR013520">
    <property type="entry name" value="Ribonucl_H"/>
</dbReference>
<reference evidence="6" key="1">
    <citation type="journal article" date="2021" name="Nat. Commun.">
        <title>Genetic determinants of endophytism in the Arabidopsis root mycobiome.</title>
        <authorList>
            <person name="Mesny F."/>
            <person name="Miyauchi S."/>
            <person name="Thiergart T."/>
            <person name="Pickel B."/>
            <person name="Atanasova L."/>
            <person name="Karlsson M."/>
            <person name="Huettel B."/>
            <person name="Barry K.W."/>
            <person name="Haridas S."/>
            <person name="Chen C."/>
            <person name="Bauer D."/>
            <person name="Andreopoulos W."/>
            <person name="Pangilinan J."/>
            <person name="LaButti K."/>
            <person name="Riley R."/>
            <person name="Lipzen A."/>
            <person name="Clum A."/>
            <person name="Drula E."/>
            <person name="Henrissat B."/>
            <person name="Kohler A."/>
            <person name="Grigoriev I.V."/>
            <person name="Martin F.M."/>
            <person name="Hacquard S."/>
        </authorList>
    </citation>
    <scope>NUCLEOTIDE SEQUENCE</scope>
    <source>
        <strain evidence="6">MPI-SDFR-AT-0073</strain>
    </source>
</reference>
<name>A0A9P8RII8_9PEZI</name>
<dbReference type="NCBIfam" id="NF003765">
    <property type="entry name" value="PRK05359.1"/>
    <property type="match status" value="1"/>
</dbReference>
<evidence type="ECO:0000259" key="5">
    <source>
        <dbReference type="SMART" id="SM00479"/>
    </source>
</evidence>
<dbReference type="OrthoDB" id="270189at2759"/>
<feature type="domain" description="Exonuclease" evidence="5">
    <location>
        <begin position="6"/>
        <end position="183"/>
    </location>
</feature>
<organism evidence="6 7">
    <name type="scientific">Truncatella angustata</name>
    <dbReference type="NCBI Taxonomy" id="152316"/>
    <lineage>
        <taxon>Eukaryota</taxon>
        <taxon>Fungi</taxon>
        <taxon>Dikarya</taxon>
        <taxon>Ascomycota</taxon>
        <taxon>Pezizomycotina</taxon>
        <taxon>Sordariomycetes</taxon>
        <taxon>Xylariomycetidae</taxon>
        <taxon>Amphisphaeriales</taxon>
        <taxon>Sporocadaceae</taxon>
        <taxon>Truncatella</taxon>
    </lineage>
</organism>